<dbReference type="InterPro" id="IPR010721">
    <property type="entry name" value="UstE-like"/>
</dbReference>
<dbReference type="AlphaFoldDB" id="A0A1Q3EB67"/>
<gene>
    <name evidence="2" type="ORF">LENED_006239</name>
</gene>
<reference evidence="2 3" key="2">
    <citation type="submission" date="2017-02" db="EMBL/GenBank/DDBJ databases">
        <title>A genome survey and senescence transcriptome analysis in Lentinula edodes.</title>
        <authorList>
            <person name="Sakamoto Y."/>
            <person name="Nakade K."/>
            <person name="Sato S."/>
            <person name="Yoshida Y."/>
            <person name="Miyazaki K."/>
            <person name="Natsume S."/>
            <person name="Konno N."/>
        </authorList>
    </citation>
    <scope>NUCLEOTIDE SEQUENCE [LARGE SCALE GENOMIC DNA]</scope>
    <source>
        <strain evidence="2 3">NBRC 111202</strain>
    </source>
</reference>
<dbReference type="PROSITE" id="PS50244">
    <property type="entry name" value="S5A_REDUCTASE"/>
    <property type="match status" value="1"/>
</dbReference>
<dbReference type="Gene3D" id="1.20.120.1630">
    <property type="match status" value="1"/>
</dbReference>
<evidence type="ECO:0000313" key="2">
    <source>
        <dbReference type="EMBL" id="GAW04450.1"/>
    </source>
</evidence>
<dbReference type="PANTHER" id="PTHR32251">
    <property type="entry name" value="3-OXO-5-ALPHA-STEROID 4-DEHYDROGENASE"/>
    <property type="match status" value="1"/>
</dbReference>
<protein>
    <submittedName>
        <fullName evidence="2">Erg4 erg24 ergosterol biosynthesis-like protein</fullName>
    </submittedName>
</protein>
<name>A0A1Q3EB67_LENED</name>
<proteinExistence type="predicted"/>
<keyword evidence="1" id="KW-0812">Transmembrane</keyword>
<keyword evidence="1" id="KW-0472">Membrane</keyword>
<comment type="caution">
    <text evidence="2">The sequence shown here is derived from an EMBL/GenBank/DDBJ whole genome shotgun (WGS) entry which is preliminary data.</text>
</comment>
<feature type="transmembrane region" description="Helical" evidence="1">
    <location>
        <begin position="77"/>
        <end position="96"/>
    </location>
</feature>
<keyword evidence="3" id="KW-1185">Reference proteome</keyword>
<sequence>MSSTTQEPKEYKSLLIRGNTESSPFSRALFIILRSIDLPIQYSILSSNSLGVHGQSLIHVLGGTPVRVTSATDTPRLILLAMTLAAFAKQIYWVLAVSMTPVTPKTSALISLFNLSCNTANTVLFVNAATSVLTSNSATRSRDETNHLPIQMFVGLAVFVLGLAVEWVSEIQRTRFKTEPRNKGQIYTKGLFAYTRHINYTGYVLWRSGFATAAAGWGWGLFVGSAFTYDFLTRGIPELDQYCERKYGEGWAQYKKVVPYKLFPFIV</sequence>
<keyword evidence="1" id="KW-1133">Transmembrane helix</keyword>
<evidence type="ECO:0000256" key="1">
    <source>
        <dbReference type="SAM" id="Phobius"/>
    </source>
</evidence>
<accession>A0A1Q3EB67</accession>
<dbReference type="Proteomes" id="UP000188533">
    <property type="component" value="Unassembled WGS sequence"/>
</dbReference>
<reference evidence="2 3" key="1">
    <citation type="submission" date="2016-08" db="EMBL/GenBank/DDBJ databases">
        <authorList>
            <consortium name="Lentinula edodes genome sequencing consortium"/>
            <person name="Sakamoto Y."/>
            <person name="Nakade K."/>
            <person name="Sato S."/>
            <person name="Yoshida Y."/>
            <person name="Miyazaki K."/>
            <person name="Natsume S."/>
            <person name="Konno N."/>
        </authorList>
    </citation>
    <scope>NUCLEOTIDE SEQUENCE [LARGE SCALE GENOMIC DNA]</scope>
    <source>
        <strain evidence="2 3">NBRC 111202</strain>
    </source>
</reference>
<organism evidence="2 3">
    <name type="scientific">Lentinula edodes</name>
    <name type="common">Shiitake mushroom</name>
    <name type="synonym">Lentinus edodes</name>
    <dbReference type="NCBI Taxonomy" id="5353"/>
    <lineage>
        <taxon>Eukaryota</taxon>
        <taxon>Fungi</taxon>
        <taxon>Dikarya</taxon>
        <taxon>Basidiomycota</taxon>
        <taxon>Agaricomycotina</taxon>
        <taxon>Agaricomycetes</taxon>
        <taxon>Agaricomycetidae</taxon>
        <taxon>Agaricales</taxon>
        <taxon>Marasmiineae</taxon>
        <taxon>Omphalotaceae</taxon>
        <taxon>Lentinula</taxon>
    </lineage>
</organism>
<dbReference type="PANTHER" id="PTHR32251:SF15">
    <property type="entry name" value="3-OXO-5-ALPHA-STEROID 4-DEHYDROGENASE (DUF1295)"/>
    <property type="match status" value="1"/>
</dbReference>
<feature type="transmembrane region" description="Helical" evidence="1">
    <location>
        <begin position="148"/>
        <end position="168"/>
    </location>
</feature>
<evidence type="ECO:0000313" key="3">
    <source>
        <dbReference type="Proteomes" id="UP000188533"/>
    </source>
</evidence>
<dbReference type="GO" id="GO:0016020">
    <property type="term" value="C:membrane"/>
    <property type="evidence" value="ECO:0007669"/>
    <property type="project" value="TreeGrafter"/>
</dbReference>
<dbReference type="EMBL" id="BDGU01000192">
    <property type="protein sequence ID" value="GAW04450.1"/>
    <property type="molecule type" value="Genomic_DNA"/>
</dbReference>
<dbReference type="Pfam" id="PF06966">
    <property type="entry name" value="DUF1295"/>
    <property type="match status" value="1"/>
</dbReference>